<gene>
    <name evidence="2" type="ORF">IWQ62_005055</name>
</gene>
<evidence type="ECO:0000313" key="3">
    <source>
        <dbReference type="Proteomes" id="UP001150925"/>
    </source>
</evidence>
<comment type="caution">
    <text evidence="2">The sequence shown here is derived from an EMBL/GenBank/DDBJ whole genome shotgun (WGS) entry which is preliminary data.</text>
</comment>
<feature type="chain" id="PRO_5040948992" evidence="1">
    <location>
        <begin position="23"/>
        <end position="342"/>
    </location>
</feature>
<sequence length="342" mass="39751">MRVTYCSHVALLVSLALVNVRCMTLPLEGDRYAPILHRRSEDSVYDDIVRDSGPLKELEKDLVMFAYSSKFENSNFYWDKFVSARNAFWYILRDMEDDDEEFQGVLEMIDKGDENQIRKLLADGTIFCKNSNGGYGQPLKSTSWNPNHRTQHESMWKELVEEESHNVIPFMDALVKRGLHKQRVNNPKEFLSPTHDDRVTDECYDVSYRDGQDIMLKWTIVREKNDKTDKVLTHYAGPMGRFNNFIMGSLYLAYLMKYDDKMGAIADTLKCPEVNDNMKRICKALYNEAKGLPQDDILSRTKTDIPEYFYSSNPSPDPNDVEKSSLNFVRNEIKLEELLEVL</sequence>
<feature type="signal peptide" evidence="1">
    <location>
        <begin position="1"/>
        <end position="22"/>
    </location>
</feature>
<dbReference type="Proteomes" id="UP001150925">
    <property type="component" value="Unassembled WGS sequence"/>
</dbReference>
<proteinExistence type="predicted"/>
<name>A0A9W8ARJ8_9FUNG</name>
<organism evidence="2 3">
    <name type="scientific">Dispira parvispora</name>
    <dbReference type="NCBI Taxonomy" id="1520584"/>
    <lineage>
        <taxon>Eukaryota</taxon>
        <taxon>Fungi</taxon>
        <taxon>Fungi incertae sedis</taxon>
        <taxon>Zoopagomycota</taxon>
        <taxon>Kickxellomycotina</taxon>
        <taxon>Dimargaritomycetes</taxon>
        <taxon>Dimargaritales</taxon>
        <taxon>Dimargaritaceae</taxon>
        <taxon>Dispira</taxon>
    </lineage>
</organism>
<evidence type="ECO:0000313" key="2">
    <source>
        <dbReference type="EMBL" id="KAJ1957589.1"/>
    </source>
</evidence>
<dbReference type="EMBL" id="JANBPY010001920">
    <property type="protein sequence ID" value="KAJ1957589.1"/>
    <property type="molecule type" value="Genomic_DNA"/>
</dbReference>
<reference evidence="2" key="1">
    <citation type="submission" date="2022-07" db="EMBL/GenBank/DDBJ databases">
        <title>Phylogenomic reconstructions and comparative analyses of Kickxellomycotina fungi.</title>
        <authorList>
            <person name="Reynolds N.K."/>
            <person name="Stajich J.E."/>
            <person name="Barry K."/>
            <person name="Grigoriev I.V."/>
            <person name="Crous P."/>
            <person name="Smith M.E."/>
        </authorList>
    </citation>
    <scope>NUCLEOTIDE SEQUENCE</scope>
    <source>
        <strain evidence="2">RSA 1196</strain>
    </source>
</reference>
<protein>
    <submittedName>
        <fullName evidence="2">Uncharacterized protein</fullName>
    </submittedName>
</protein>
<evidence type="ECO:0000256" key="1">
    <source>
        <dbReference type="SAM" id="SignalP"/>
    </source>
</evidence>
<keyword evidence="1" id="KW-0732">Signal</keyword>
<keyword evidence="3" id="KW-1185">Reference proteome</keyword>
<accession>A0A9W8ARJ8</accession>
<dbReference type="AlphaFoldDB" id="A0A9W8ARJ8"/>